<dbReference type="Gene3D" id="3.40.50.2300">
    <property type="match status" value="1"/>
</dbReference>
<dbReference type="SUPFAM" id="SSF46689">
    <property type="entry name" value="Homeodomain-like"/>
    <property type="match status" value="2"/>
</dbReference>
<dbReference type="InterPro" id="IPR018062">
    <property type="entry name" value="HTH_AraC-typ_CS"/>
</dbReference>
<feature type="domain" description="HTH araC/xylS-type" evidence="7">
    <location>
        <begin position="154"/>
        <end position="252"/>
    </location>
</feature>
<dbReference type="CDD" id="cd19920">
    <property type="entry name" value="REC_PA4781-like"/>
    <property type="match status" value="1"/>
</dbReference>
<evidence type="ECO:0000256" key="1">
    <source>
        <dbReference type="ARBA" id="ARBA00022553"/>
    </source>
</evidence>
<dbReference type="GO" id="GO:0003700">
    <property type="term" value="F:DNA-binding transcription factor activity"/>
    <property type="evidence" value="ECO:0007669"/>
    <property type="project" value="InterPro"/>
</dbReference>
<dbReference type="SUPFAM" id="SSF52172">
    <property type="entry name" value="CheY-like"/>
    <property type="match status" value="1"/>
</dbReference>
<reference evidence="9" key="1">
    <citation type="journal article" date="2014" name="Int. J. Syst. Evol. Microbiol.">
        <title>Complete genome sequence of Corynebacterium casei LMG S-19264T (=DSM 44701T), isolated from a smear-ripened cheese.</title>
        <authorList>
            <consortium name="US DOE Joint Genome Institute (JGI-PGF)"/>
            <person name="Walter F."/>
            <person name="Albersmeier A."/>
            <person name="Kalinowski J."/>
            <person name="Ruckert C."/>
        </authorList>
    </citation>
    <scope>NUCLEOTIDE SEQUENCE</scope>
    <source>
        <strain evidence="9">CGMCC 1.12726</strain>
    </source>
</reference>
<dbReference type="InterPro" id="IPR001789">
    <property type="entry name" value="Sig_transdc_resp-reg_receiver"/>
</dbReference>
<dbReference type="PROSITE" id="PS01124">
    <property type="entry name" value="HTH_ARAC_FAMILY_2"/>
    <property type="match status" value="1"/>
</dbReference>
<dbReference type="AlphaFoldDB" id="A0A917CGK2"/>
<evidence type="ECO:0000259" key="8">
    <source>
        <dbReference type="PROSITE" id="PS50110"/>
    </source>
</evidence>
<keyword evidence="1 6" id="KW-0597">Phosphoprotein</keyword>
<sequence>MSTVKPHISATGHILVVDDHDANRRLLNDFLRRFGYQVSLAVDGHDGVQKASYGSPDLVLMDIHMPVCDGIAACRLLKADPRTAGIPLIFLTAAAQPEDRVRGLSEGAVDYIVKPFDFDEVRLRVGIHLRARQQAESVGEPEDGGHSADARLFRAARQLMLQDLAKTTELEALARAVGSNKRRLGEAFRTQTGTTVFDYLRELRLREAHRQLAETTLDIQTIAQDVGYSSGANFSTAFRERFGLSPRQFRQAASKAKA</sequence>
<dbReference type="InterPro" id="IPR009057">
    <property type="entry name" value="Homeodomain-like_sf"/>
</dbReference>
<dbReference type="InterPro" id="IPR018060">
    <property type="entry name" value="HTH_AraC"/>
</dbReference>
<dbReference type="InterPro" id="IPR011006">
    <property type="entry name" value="CheY-like_superfamily"/>
</dbReference>
<evidence type="ECO:0000313" key="10">
    <source>
        <dbReference type="Proteomes" id="UP000632858"/>
    </source>
</evidence>
<evidence type="ECO:0000256" key="2">
    <source>
        <dbReference type="ARBA" id="ARBA00023012"/>
    </source>
</evidence>
<gene>
    <name evidence="9" type="ORF">GCM10010960_05160</name>
</gene>
<dbReference type="SMART" id="SM00448">
    <property type="entry name" value="REC"/>
    <property type="match status" value="1"/>
</dbReference>
<keyword evidence="2" id="KW-0902">Two-component regulatory system</keyword>
<protein>
    <recommendedName>
        <fullName evidence="11">Response regulator transcription factor</fullName>
    </recommendedName>
</protein>
<keyword evidence="10" id="KW-1185">Reference proteome</keyword>
<keyword evidence="4" id="KW-0238">DNA-binding</keyword>
<dbReference type="PANTHER" id="PTHR48111:SF1">
    <property type="entry name" value="TWO-COMPONENT RESPONSE REGULATOR ORR33"/>
    <property type="match status" value="1"/>
</dbReference>
<evidence type="ECO:0000256" key="6">
    <source>
        <dbReference type="PROSITE-ProRule" id="PRU00169"/>
    </source>
</evidence>
<evidence type="ECO:0000256" key="5">
    <source>
        <dbReference type="ARBA" id="ARBA00023163"/>
    </source>
</evidence>
<evidence type="ECO:0008006" key="11">
    <source>
        <dbReference type="Google" id="ProtNLM"/>
    </source>
</evidence>
<keyword evidence="3" id="KW-0805">Transcription regulation</keyword>
<dbReference type="GO" id="GO:0000156">
    <property type="term" value="F:phosphorelay response regulator activity"/>
    <property type="evidence" value="ECO:0007669"/>
    <property type="project" value="TreeGrafter"/>
</dbReference>
<dbReference type="PRINTS" id="PR00032">
    <property type="entry name" value="HTHARAC"/>
</dbReference>
<dbReference type="Proteomes" id="UP000632858">
    <property type="component" value="Unassembled WGS sequence"/>
</dbReference>
<dbReference type="PROSITE" id="PS50110">
    <property type="entry name" value="RESPONSE_REGULATORY"/>
    <property type="match status" value="1"/>
</dbReference>
<dbReference type="Gene3D" id="1.10.10.60">
    <property type="entry name" value="Homeodomain-like"/>
    <property type="match status" value="2"/>
</dbReference>
<dbReference type="Pfam" id="PF12833">
    <property type="entry name" value="HTH_18"/>
    <property type="match status" value="1"/>
</dbReference>
<dbReference type="Pfam" id="PF00072">
    <property type="entry name" value="Response_reg"/>
    <property type="match status" value="1"/>
</dbReference>
<name>A0A917CGK2_9GAMM</name>
<dbReference type="PANTHER" id="PTHR48111">
    <property type="entry name" value="REGULATOR OF RPOS"/>
    <property type="match status" value="1"/>
</dbReference>
<dbReference type="GO" id="GO:0000976">
    <property type="term" value="F:transcription cis-regulatory region binding"/>
    <property type="evidence" value="ECO:0007669"/>
    <property type="project" value="TreeGrafter"/>
</dbReference>
<feature type="modified residue" description="4-aspartylphosphate" evidence="6">
    <location>
        <position position="62"/>
    </location>
</feature>
<evidence type="ECO:0000256" key="3">
    <source>
        <dbReference type="ARBA" id="ARBA00023015"/>
    </source>
</evidence>
<dbReference type="EMBL" id="BMFO01000001">
    <property type="protein sequence ID" value="GGF86112.1"/>
    <property type="molecule type" value="Genomic_DNA"/>
</dbReference>
<evidence type="ECO:0000256" key="4">
    <source>
        <dbReference type="ARBA" id="ARBA00023125"/>
    </source>
</evidence>
<dbReference type="RefSeq" id="WP_188447433.1">
    <property type="nucleotide sequence ID" value="NZ_BMFO01000001.1"/>
</dbReference>
<dbReference type="InterPro" id="IPR039420">
    <property type="entry name" value="WalR-like"/>
</dbReference>
<reference evidence="9" key="2">
    <citation type="submission" date="2020-09" db="EMBL/GenBank/DDBJ databases">
        <authorList>
            <person name="Sun Q."/>
            <person name="Zhou Y."/>
        </authorList>
    </citation>
    <scope>NUCLEOTIDE SEQUENCE</scope>
    <source>
        <strain evidence="9">CGMCC 1.12726</strain>
    </source>
</reference>
<keyword evidence="5" id="KW-0804">Transcription</keyword>
<evidence type="ECO:0000313" key="9">
    <source>
        <dbReference type="EMBL" id="GGF86112.1"/>
    </source>
</evidence>
<dbReference type="GO" id="GO:0032993">
    <property type="term" value="C:protein-DNA complex"/>
    <property type="evidence" value="ECO:0007669"/>
    <property type="project" value="TreeGrafter"/>
</dbReference>
<proteinExistence type="predicted"/>
<accession>A0A917CGK2</accession>
<dbReference type="PROSITE" id="PS00041">
    <property type="entry name" value="HTH_ARAC_FAMILY_1"/>
    <property type="match status" value="1"/>
</dbReference>
<evidence type="ECO:0000259" key="7">
    <source>
        <dbReference type="PROSITE" id="PS01124"/>
    </source>
</evidence>
<organism evidence="9 10">
    <name type="scientific">Arenimonas maotaiensis</name>
    <dbReference type="NCBI Taxonomy" id="1446479"/>
    <lineage>
        <taxon>Bacteria</taxon>
        <taxon>Pseudomonadati</taxon>
        <taxon>Pseudomonadota</taxon>
        <taxon>Gammaproteobacteria</taxon>
        <taxon>Lysobacterales</taxon>
        <taxon>Lysobacteraceae</taxon>
        <taxon>Arenimonas</taxon>
    </lineage>
</organism>
<dbReference type="InterPro" id="IPR020449">
    <property type="entry name" value="Tscrpt_reg_AraC-type_HTH"/>
</dbReference>
<dbReference type="SMART" id="SM00342">
    <property type="entry name" value="HTH_ARAC"/>
    <property type="match status" value="1"/>
</dbReference>
<comment type="caution">
    <text evidence="9">The sequence shown here is derived from an EMBL/GenBank/DDBJ whole genome shotgun (WGS) entry which is preliminary data.</text>
</comment>
<dbReference type="GO" id="GO:0005829">
    <property type="term" value="C:cytosol"/>
    <property type="evidence" value="ECO:0007669"/>
    <property type="project" value="TreeGrafter"/>
</dbReference>
<feature type="domain" description="Response regulatory" evidence="8">
    <location>
        <begin position="13"/>
        <end position="129"/>
    </location>
</feature>